<keyword evidence="6 8" id="KW-1133">Transmembrane helix</keyword>
<proteinExistence type="predicted"/>
<feature type="transmembrane region" description="Helical" evidence="8">
    <location>
        <begin position="246"/>
        <end position="274"/>
    </location>
</feature>
<feature type="domain" description="Glycosyltransferase RgtA/B/C/D-like" evidence="9">
    <location>
        <begin position="56"/>
        <end position="211"/>
    </location>
</feature>
<dbReference type="InterPro" id="IPR038731">
    <property type="entry name" value="RgtA/B/C-like"/>
</dbReference>
<accession>A0A7C5T0V3</accession>
<dbReference type="Pfam" id="PF13231">
    <property type="entry name" value="PMT_2"/>
    <property type="match status" value="1"/>
</dbReference>
<evidence type="ECO:0000259" key="9">
    <source>
        <dbReference type="Pfam" id="PF13231"/>
    </source>
</evidence>
<keyword evidence="7 8" id="KW-0472">Membrane</keyword>
<feature type="transmembrane region" description="Helical" evidence="8">
    <location>
        <begin position="202"/>
        <end position="218"/>
    </location>
</feature>
<feature type="transmembrane region" description="Helical" evidence="8">
    <location>
        <begin position="286"/>
        <end position="303"/>
    </location>
</feature>
<evidence type="ECO:0000313" key="10">
    <source>
        <dbReference type="EMBL" id="HHO73819.1"/>
    </source>
</evidence>
<evidence type="ECO:0000256" key="8">
    <source>
        <dbReference type="SAM" id="Phobius"/>
    </source>
</evidence>
<feature type="transmembrane region" description="Helical" evidence="8">
    <location>
        <begin position="337"/>
        <end position="360"/>
    </location>
</feature>
<dbReference type="GO" id="GO:0010041">
    <property type="term" value="P:response to iron(III) ion"/>
    <property type="evidence" value="ECO:0007669"/>
    <property type="project" value="TreeGrafter"/>
</dbReference>
<comment type="subcellular location">
    <subcellularLocation>
        <location evidence="1">Cell membrane</location>
        <topology evidence="1">Multi-pass membrane protein</topology>
    </subcellularLocation>
</comment>
<keyword evidence="5 8" id="KW-0812">Transmembrane</keyword>
<dbReference type="AlphaFoldDB" id="A0A7C5T0V3"/>
<feature type="transmembrane region" description="Helical" evidence="8">
    <location>
        <begin position="108"/>
        <end position="128"/>
    </location>
</feature>
<keyword evidence="2" id="KW-1003">Cell membrane</keyword>
<feature type="transmembrane region" description="Helical" evidence="8">
    <location>
        <begin position="84"/>
        <end position="102"/>
    </location>
</feature>
<evidence type="ECO:0000256" key="1">
    <source>
        <dbReference type="ARBA" id="ARBA00004651"/>
    </source>
</evidence>
<evidence type="ECO:0000256" key="2">
    <source>
        <dbReference type="ARBA" id="ARBA00022475"/>
    </source>
</evidence>
<evidence type="ECO:0000256" key="6">
    <source>
        <dbReference type="ARBA" id="ARBA00022989"/>
    </source>
</evidence>
<evidence type="ECO:0000256" key="3">
    <source>
        <dbReference type="ARBA" id="ARBA00022676"/>
    </source>
</evidence>
<evidence type="ECO:0000256" key="4">
    <source>
        <dbReference type="ARBA" id="ARBA00022679"/>
    </source>
</evidence>
<dbReference type="GO" id="GO:0009103">
    <property type="term" value="P:lipopolysaccharide biosynthetic process"/>
    <property type="evidence" value="ECO:0007669"/>
    <property type="project" value="UniProtKB-ARBA"/>
</dbReference>
<feature type="transmembrane region" description="Helical" evidence="8">
    <location>
        <begin position="170"/>
        <end position="190"/>
    </location>
</feature>
<dbReference type="GO" id="GO:0016763">
    <property type="term" value="F:pentosyltransferase activity"/>
    <property type="evidence" value="ECO:0007669"/>
    <property type="project" value="TreeGrafter"/>
</dbReference>
<comment type="caution">
    <text evidence="10">The sequence shown here is derived from an EMBL/GenBank/DDBJ whole genome shotgun (WGS) entry which is preliminary data.</text>
</comment>
<dbReference type="EMBL" id="DSAC01000052">
    <property type="protein sequence ID" value="HHO73819.1"/>
    <property type="molecule type" value="Genomic_DNA"/>
</dbReference>
<gene>
    <name evidence="10" type="ORF">ENN04_04190</name>
</gene>
<name>A0A7C5T0V3_9AQUI</name>
<evidence type="ECO:0000256" key="5">
    <source>
        <dbReference type="ARBA" id="ARBA00022692"/>
    </source>
</evidence>
<evidence type="ECO:0000256" key="7">
    <source>
        <dbReference type="ARBA" id="ARBA00023136"/>
    </source>
</evidence>
<organism evidence="10">
    <name type="scientific">Thermocrinis ruber</name>
    <dbReference type="NCBI Taxonomy" id="75906"/>
    <lineage>
        <taxon>Bacteria</taxon>
        <taxon>Pseudomonadati</taxon>
        <taxon>Aquificota</taxon>
        <taxon>Aquificia</taxon>
        <taxon>Aquificales</taxon>
        <taxon>Aquificaceae</taxon>
        <taxon>Thermocrinis</taxon>
    </lineage>
</organism>
<sequence length="452" mass="52662">MRLIIFLILGAFLSFLPNLDTYQFRNEESLRTTIAYEMFKSSNYAQPYLLGEPYYNKPPLFNWLIVLYSQFLGWNEINGRAVSITFLVLCSLLLVIFTQYLFRNLKPSLLSALVFITFGNVLFFYGYLAEIDMTFTFFVFSLMVCAYMWSEKGSIFWVLATGFLTGLGALTKGFPSYAFYGFTLLALGLYKKDFGMIFSKKAMLSHLVSLLLPTFWILNTNDPALYLKTLFHESFSRVVNVNFSRWLHVITFPLLTFKDTLPNSLLFLIAIYFLLKRNKLEFPHPLKKLFLIFFVNYLPYLISNSAGRYILPLYPLLAIMFSYYISRALENANYKKIFYTTIGLALIFRVLYGFFFFPYYNEREGSRKVIASKIMHVIDLRKPIQCECPQELSVCLYIGLAKGEPLKRNILNAVYSISCTEETKGEILLRFNVNRSYYINLVKFPPHSQKVE</sequence>
<dbReference type="InterPro" id="IPR050297">
    <property type="entry name" value="LipidA_mod_glycosyltrf_83"/>
</dbReference>
<dbReference type="PANTHER" id="PTHR33908">
    <property type="entry name" value="MANNOSYLTRANSFERASE YKCB-RELATED"/>
    <property type="match status" value="1"/>
</dbReference>
<dbReference type="GO" id="GO:0005886">
    <property type="term" value="C:plasma membrane"/>
    <property type="evidence" value="ECO:0007669"/>
    <property type="project" value="UniProtKB-SubCell"/>
</dbReference>
<dbReference type="PANTHER" id="PTHR33908:SF3">
    <property type="entry name" value="UNDECAPRENYL PHOSPHATE-ALPHA-4-AMINO-4-DEOXY-L-ARABINOSE ARABINOSYL TRANSFERASE"/>
    <property type="match status" value="1"/>
</dbReference>
<keyword evidence="3" id="KW-0328">Glycosyltransferase</keyword>
<keyword evidence="4 10" id="KW-0808">Transferase</keyword>
<protein>
    <submittedName>
        <fullName evidence="10">Glycosyl transferase</fullName>
    </submittedName>
</protein>
<reference evidence="10" key="1">
    <citation type="journal article" date="2020" name="mSystems">
        <title>Genome- and Community-Level Interaction Insights into Carbon Utilization and Element Cycling Functions of Hydrothermarchaeota in Hydrothermal Sediment.</title>
        <authorList>
            <person name="Zhou Z."/>
            <person name="Liu Y."/>
            <person name="Xu W."/>
            <person name="Pan J."/>
            <person name="Luo Z.H."/>
            <person name="Li M."/>
        </authorList>
    </citation>
    <scope>NUCLEOTIDE SEQUENCE [LARGE SCALE GENOMIC DNA]</scope>
    <source>
        <strain evidence="10">SpSt-114</strain>
    </source>
</reference>
<feature type="transmembrane region" description="Helical" evidence="8">
    <location>
        <begin position="133"/>
        <end position="150"/>
    </location>
</feature>